<comment type="caution">
    <text evidence="7">The sequence shown here is derived from an EMBL/GenBank/DDBJ whole genome shotgun (WGS) entry which is preliminary data.</text>
</comment>
<dbReference type="InterPro" id="IPR013325">
    <property type="entry name" value="RNA_pol_sigma_r2"/>
</dbReference>
<sequence length="190" mass="22385">MNDLQLLALVRKDNGLAFQEIYNRYWRVLYNSAYQKLQSAPLAEEMVQETFLNLYVKRDTVQVSDSLSPYLHSVLKNKVIDEIRKQISSKKYQDTLSVQPPVTAISSHDLLEEKEVKEKIIEFSETLPKRCREVFLMKQQDLSNKMIAEMLQISEKTVEGHISYARKLLRSYMTELYLYSLIFLISYIPY</sequence>
<keyword evidence="3" id="KW-0731">Sigma factor</keyword>
<dbReference type="InterPro" id="IPR007627">
    <property type="entry name" value="RNA_pol_sigma70_r2"/>
</dbReference>
<evidence type="ECO:0000256" key="4">
    <source>
        <dbReference type="ARBA" id="ARBA00023163"/>
    </source>
</evidence>
<dbReference type="InterPro" id="IPR013324">
    <property type="entry name" value="RNA_pol_sigma_r3/r4-like"/>
</dbReference>
<dbReference type="Gene3D" id="1.10.10.10">
    <property type="entry name" value="Winged helix-like DNA-binding domain superfamily/Winged helix DNA-binding domain"/>
    <property type="match status" value="1"/>
</dbReference>
<feature type="domain" description="RNA polymerase sigma factor 70 region 4 type 2" evidence="6">
    <location>
        <begin position="119"/>
        <end position="169"/>
    </location>
</feature>
<dbReference type="NCBIfam" id="TIGR02937">
    <property type="entry name" value="sigma70-ECF"/>
    <property type="match status" value="1"/>
</dbReference>
<proteinExistence type="inferred from homology"/>
<keyword evidence="2" id="KW-0805">Transcription regulation</keyword>
<dbReference type="InterPro" id="IPR014284">
    <property type="entry name" value="RNA_pol_sigma-70_dom"/>
</dbReference>
<dbReference type="Gene3D" id="1.10.1740.10">
    <property type="match status" value="1"/>
</dbReference>
<dbReference type="PANTHER" id="PTHR43133:SF46">
    <property type="entry name" value="RNA POLYMERASE SIGMA-70 FACTOR ECF SUBFAMILY"/>
    <property type="match status" value="1"/>
</dbReference>
<dbReference type="RefSeq" id="WP_375556875.1">
    <property type="nucleotide sequence ID" value="NZ_JBBVGT010000002.1"/>
</dbReference>
<evidence type="ECO:0000256" key="2">
    <source>
        <dbReference type="ARBA" id="ARBA00023015"/>
    </source>
</evidence>
<gene>
    <name evidence="7" type="ORF">WKR92_05790</name>
</gene>
<evidence type="ECO:0000313" key="8">
    <source>
        <dbReference type="Proteomes" id="UP001580928"/>
    </source>
</evidence>
<dbReference type="EMBL" id="JBBVGT010000002">
    <property type="protein sequence ID" value="MFB5945334.1"/>
    <property type="molecule type" value="Genomic_DNA"/>
</dbReference>
<dbReference type="Pfam" id="PF08281">
    <property type="entry name" value="Sigma70_r4_2"/>
    <property type="match status" value="1"/>
</dbReference>
<dbReference type="SUPFAM" id="SSF88946">
    <property type="entry name" value="Sigma2 domain of RNA polymerase sigma factors"/>
    <property type="match status" value="1"/>
</dbReference>
<evidence type="ECO:0000313" key="7">
    <source>
        <dbReference type="EMBL" id="MFB5945334.1"/>
    </source>
</evidence>
<organism evidence="7 8">
    <name type="scientific">Albibacterium profundi</name>
    <dbReference type="NCBI Taxonomy" id="3134906"/>
    <lineage>
        <taxon>Bacteria</taxon>
        <taxon>Pseudomonadati</taxon>
        <taxon>Bacteroidota</taxon>
        <taxon>Sphingobacteriia</taxon>
        <taxon>Sphingobacteriales</taxon>
        <taxon>Sphingobacteriaceae</taxon>
        <taxon>Albibacterium</taxon>
    </lineage>
</organism>
<evidence type="ECO:0000256" key="1">
    <source>
        <dbReference type="ARBA" id="ARBA00010641"/>
    </source>
</evidence>
<evidence type="ECO:0000256" key="3">
    <source>
        <dbReference type="ARBA" id="ARBA00023082"/>
    </source>
</evidence>
<evidence type="ECO:0000259" key="5">
    <source>
        <dbReference type="Pfam" id="PF04542"/>
    </source>
</evidence>
<dbReference type="Proteomes" id="UP001580928">
    <property type="component" value="Unassembled WGS sequence"/>
</dbReference>
<accession>A0ABV5CCV6</accession>
<dbReference type="PANTHER" id="PTHR43133">
    <property type="entry name" value="RNA POLYMERASE ECF-TYPE SIGMA FACTO"/>
    <property type="match status" value="1"/>
</dbReference>
<name>A0ABV5CCV6_9SPHI</name>
<keyword evidence="4" id="KW-0804">Transcription</keyword>
<reference evidence="7 8" key="1">
    <citation type="submission" date="2024-04" db="EMBL/GenBank/DDBJ databases">
        <title>Albibacterium profundi sp. nov., isolated from sediment of the Challenger Deep of Mariana Trench.</title>
        <authorList>
            <person name="Wang Y."/>
        </authorList>
    </citation>
    <scope>NUCLEOTIDE SEQUENCE [LARGE SCALE GENOMIC DNA]</scope>
    <source>
        <strain evidence="7 8">RHL897</strain>
    </source>
</reference>
<dbReference type="SUPFAM" id="SSF88659">
    <property type="entry name" value="Sigma3 and sigma4 domains of RNA polymerase sigma factors"/>
    <property type="match status" value="1"/>
</dbReference>
<dbReference type="Pfam" id="PF04542">
    <property type="entry name" value="Sigma70_r2"/>
    <property type="match status" value="1"/>
</dbReference>
<dbReference type="InterPro" id="IPR036388">
    <property type="entry name" value="WH-like_DNA-bd_sf"/>
</dbReference>
<comment type="similarity">
    <text evidence="1">Belongs to the sigma-70 factor family. ECF subfamily.</text>
</comment>
<dbReference type="InterPro" id="IPR013249">
    <property type="entry name" value="RNA_pol_sigma70_r4_t2"/>
</dbReference>
<keyword evidence="8" id="KW-1185">Reference proteome</keyword>
<evidence type="ECO:0000259" key="6">
    <source>
        <dbReference type="Pfam" id="PF08281"/>
    </source>
</evidence>
<feature type="domain" description="RNA polymerase sigma-70 region 2" evidence="5">
    <location>
        <begin position="21"/>
        <end position="86"/>
    </location>
</feature>
<protein>
    <submittedName>
        <fullName evidence="7">Sigma-70 family RNA polymerase sigma factor</fullName>
    </submittedName>
</protein>
<dbReference type="InterPro" id="IPR039425">
    <property type="entry name" value="RNA_pol_sigma-70-like"/>
</dbReference>